<gene>
    <name evidence="2" type="ORF">BKE38_18245</name>
</gene>
<accession>A0A1V2GZ53</accession>
<dbReference type="EMBL" id="MLCO01000188">
    <property type="protein sequence ID" value="ONG50464.1"/>
    <property type="molecule type" value="Genomic_DNA"/>
</dbReference>
<comment type="caution">
    <text evidence="2">The sequence shown here is derived from an EMBL/GenBank/DDBJ whole genome shotgun (WGS) entry which is preliminary data.</text>
</comment>
<dbReference type="RefSeq" id="WP_076958747.1">
    <property type="nucleotide sequence ID" value="NZ_MLCO01000188.1"/>
</dbReference>
<organism evidence="2 3">
    <name type="scientific">Teichococcus deserti</name>
    <dbReference type="NCBI Taxonomy" id="1817963"/>
    <lineage>
        <taxon>Bacteria</taxon>
        <taxon>Pseudomonadati</taxon>
        <taxon>Pseudomonadota</taxon>
        <taxon>Alphaproteobacteria</taxon>
        <taxon>Acetobacterales</taxon>
        <taxon>Roseomonadaceae</taxon>
        <taxon>Roseomonas</taxon>
    </lineage>
</organism>
<evidence type="ECO:0000313" key="3">
    <source>
        <dbReference type="Proteomes" id="UP000188879"/>
    </source>
</evidence>
<evidence type="ECO:0000313" key="2">
    <source>
        <dbReference type="EMBL" id="ONG50464.1"/>
    </source>
</evidence>
<dbReference type="Pfam" id="PF02620">
    <property type="entry name" value="YceD"/>
    <property type="match status" value="1"/>
</dbReference>
<dbReference type="InterPro" id="IPR003772">
    <property type="entry name" value="YceD"/>
</dbReference>
<feature type="compositionally biased region" description="Acidic residues" evidence="1">
    <location>
        <begin position="149"/>
        <end position="159"/>
    </location>
</feature>
<feature type="region of interest" description="Disordered" evidence="1">
    <location>
        <begin position="99"/>
        <end position="122"/>
    </location>
</feature>
<dbReference type="OrthoDB" id="8443793at2"/>
<reference evidence="2 3" key="1">
    <citation type="submission" date="2016-10" db="EMBL/GenBank/DDBJ databases">
        <title>Draft Genome sequence of Roseomonas sp. strain M3.</title>
        <authorList>
            <person name="Subhash Y."/>
            <person name="Lee S."/>
        </authorList>
    </citation>
    <scope>NUCLEOTIDE SEQUENCE [LARGE SCALE GENOMIC DNA]</scope>
    <source>
        <strain evidence="2 3">M3</strain>
    </source>
</reference>
<feature type="compositionally biased region" description="Acidic residues" evidence="1">
    <location>
        <begin position="106"/>
        <end position="115"/>
    </location>
</feature>
<dbReference type="Proteomes" id="UP000188879">
    <property type="component" value="Unassembled WGS sequence"/>
</dbReference>
<keyword evidence="3" id="KW-1185">Reference proteome</keyword>
<feature type="region of interest" description="Disordered" evidence="1">
    <location>
        <begin position="138"/>
        <end position="179"/>
    </location>
</feature>
<proteinExistence type="predicted"/>
<sequence>MTTPDPVLEFSRTLPWGAIGPEGRRQAWTATAAECAALARRFDIPAIHDFAVELQLEHERGGTIRCRGRLLAHVVQSCVVTLEPVEQAVEEAVDLRILPPGRLPADDPEGPDEIETERGSIELGEPLAEQLSLALDPYPRAPGAVLPEADLEEDEEAPEAEAPARPNPFAVLKGGRKDP</sequence>
<name>A0A1V2GZ53_9PROT</name>
<evidence type="ECO:0000256" key="1">
    <source>
        <dbReference type="SAM" id="MobiDB-lite"/>
    </source>
</evidence>
<evidence type="ECO:0008006" key="4">
    <source>
        <dbReference type="Google" id="ProtNLM"/>
    </source>
</evidence>
<dbReference type="AlphaFoldDB" id="A0A1V2GZ53"/>
<protein>
    <recommendedName>
        <fullName evidence="4">DUF177 domain-containing protein</fullName>
    </recommendedName>
</protein>